<dbReference type="InterPro" id="IPR029063">
    <property type="entry name" value="SAM-dependent_MTases_sf"/>
</dbReference>
<evidence type="ECO:0000313" key="4">
    <source>
        <dbReference type="EMBL" id="GGI86684.1"/>
    </source>
</evidence>
<dbReference type="AlphaFoldDB" id="A0A917NBU2"/>
<reference evidence="4" key="1">
    <citation type="journal article" date="2014" name="Int. J. Syst. Evol. Microbiol.">
        <title>Complete genome sequence of Corynebacterium casei LMG S-19264T (=DSM 44701T), isolated from a smear-ripened cheese.</title>
        <authorList>
            <consortium name="US DOE Joint Genome Institute (JGI-PGF)"/>
            <person name="Walter F."/>
            <person name="Albersmeier A."/>
            <person name="Kalinowski J."/>
            <person name="Ruckert C."/>
        </authorList>
    </citation>
    <scope>NUCLEOTIDE SEQUENCE</scope>
    <source>
        <strain evidence="4">JCM 30804</strain>
    </source>
</reference>
<keyword evidence="5" id="KW-1185">Reference proteome</keyword>
<dbReference type="Pfam" id="PF08241">
    <property type="entry name" value="Methyltransf_11"/>
    <property type="match status" value="1"/>
</dbReference>
<dbReference type="InterPro" id="IPR013216">
    <property type="entry name" value="Methyltransf_11"/>
</dbReference>
<feature type="domain" description="Methyltransferase type 11" evidence="3">
    <location>
        <begin position="75"/>
        <end position="125"/>
    </location>
</feature>
<feature type="transmembrane region" description="Helical" evidence="2">
    <location>
        <begin position="116"/>
        <end position="136"/>
    </location>
</feature>
<evidence type="ECO:0000313" key="5">
    <source>
        <dbReference type="Proteomes" id="UP000613743"/>
    </source>
</evidence>
<keyword evidence="2" id="KW-0812">Transmembrane</keyword>
<evidence type="ECO:0000256" key="2">
    <source>
        <dbReference type="SAM" id="Phobius"/>
    </source>
</evidence>
<dbReference type="Gene3D" id="3.40.50.150">
    <property type="entry name" value="Vaccinia Virus protein VP39"/>
    <property type="match status" value="1"/>
</dbReference>
<dbReference type="Proteomes" id="UP000613743">
    <property type="component" value="Unassembled WGS sequence"/>
</dbReference>
<evidence type="ECO:0000259" key="3">
    <source>
        <dbReference type="Pfam" id="PF08241"/>
    </source>
</evidence>
<evidence type="ECO:0000256" key="1">
    <source>
        <dbReference type="SAM" id="MobiDB-lite"/>
    </source>
</evidence>
<dbReference type="RefSeq" id="WP_188921448.1">
    <property type="nucleotide sequence ID" value="NZ_BMPZ01000007.1"/>
</dbReference>
<proteinExistence type="predicted"/>
<organism evidence="4 5">
    <name type="scientific">Shewanella gelidii</name>
    <dbReference type="NCBI Taxonomy" id="1642821"/>
    <lineage>
        <taxon>Bacteria</taxon>
        <taxon>Pseudomonadati</taxon>
        <taxon>Pseudomonadota</taxon>
        <taxon>Gammaproteobacteria</taxon>
        <taxon>Alteromonadales</taxon>
        <taxon>Shewanellaceae</taxon>
        <taxon>Shewanella</taxon>
    </lineage>
</organism>
<keyword evidence="2" id="KW-0472">Membrane</keyword>
<keyword evidence="2" id="KW-1133">Transmembrane helix</keyword>
<feature type="region of interest" description="Disordered" evidence="1">
    <location>
        <begin position="220"/>
        <end position="246"/>
    </location>
</feature>
<keyword evidence="4" id="KW-0489">Methyltransferase</keyword>
<dbReference type="SUPFAM" id="SSF53335">
    <property type="entry name" value="S-adenosyl-L-methionine-dependent methyltransferases"/>
    <property type="match status" value="1"/>
</dbReference>
<comment type="caution">
    <text evidence="4">The sequence shown here is derived from an EMBL/GenBank/DDBJ whole genome shotgun (WGS) entry which is preliminary data.</text>
</comment>
<dbReference type="GO" id="GO:0032259">
    <property type="term" value="P:methylation"/>
    <property type="evidence" value="ECO:0007669"/>
    <property type="project" value="UniProtKB-KW"/>
</dbReference>
<reference evidence="4" key="2">
    <citation type="submission" date="2020-09" db="EMBL/GenBank/DDBJ databases">
        <authorList>
            <person name="Sun Q."/>
            <person name="Ohkuma M."/>
        </authorList>
    </citation>
    <scope>NUCLEOTIDE SEQUENCE</scope>
    <source>
        <strain evidence="4">JCM 30804</strain>
    </source>
</reference>
<gene>
    <name evidence="4" type="ORF">GCM10009332_25040</name>
</gene>
<protein>
    <submittedName>
        <fullName evidence="4">Type 11 methyltransferase</fullName>
    </submittedName>
</protein>
<dbReference type="EMBL" id="BMPZ01000007">
    <property type="protein sequence ID" value="GGI86684.1"/>
    <property type="molecule type" value="Genomic_DNA"/>
</dbReference>
<name>A0A917NBU2_9GAMM</name>
<accession>A0A917NBU2</accession>
<keyword evidence="4" id="KW-0808">Transferase</keyword>
<dbReference type="GO" id="GO:0008757">
    <property type="term" value="F:S-adenosylmethionine-dependent methyltransferase activity"/>
    <property type="evidence" value="ECO:0007669"/>
    <property type="project" value="InterPro"/>
</dbReference>
<sequence>MSDHVNHSPRACKPIHWGDLPSGELVQANVQDYLETWWPKVFGYHLLKLGELSAGLNSMQCSIPHQVMLFEQDFASVIGRFENLPLQNSCIDAALMTLLLEFEDDPYRILRELDRVIISGGYLFIVGINPLSSIFFGKMWPKYQARVPWCGHFFTPARVKDWLGLLGYQVVADERMVFHSLLKEANPKSIWQHTLEAWLPNAGSFYVLVARKLDSPLTPVRQKRKVRQTKWSPAPTAGKATPRSKS</sequence>